<evidence type="ECO:0000259" key="6">
    <source>
        <dbReference type="Pfam" id="PF17210"/>
    </source>
</evidence>
<dbReference type="GO" id="GO:0005975">
    <property type="term" value="P:carbohydrate metabolic process"/>
    <property type="evidence" value="ECO:0007669"/>
    <property type="project" value="UniProtKB-ARBA"/>
</dbReference>
<keyword evidence="5" id="KW-0812">Transmembrane</keyword>
<protein>
    <submittedName>
        <fullName evidence="8">LPXTG-motif cell wall anchor domain-containing protein</fullName>
        <ecNumber evidence="8">2.7.7.6</ecNumber>
    </submittedName>
</protein>
<feature type="transmembrane region" description="Helical" evidence="5">
    <location>
        <begin position="1023"/>
        <end position="1043"/>
    </location>
</feature>
<dbReference type="EC" id="2.7.7.6" evidence="8"/>
<organism evidence="8 9">
    <name type="scientific">Brevibacterium jeotgali</name>
    <dbReference type="NCBI Taxonomy" id="1262550"/>
    <lineage>
        <taxon>Bacteria</taxon>
        <taxon>Bacillati</taxon>
        <taxon>Actinomycetota</taxon>
        <taxon>Actinomycetes</taxon>
        <taxon>Micrococcales</taxon>
        <taxon>Brevibacteriaceae</taxon>
        <taxon>Brevibacterium</taxon>
    </lineage>
</organism>
<dbReference type="EMBL" id="FXZM01000004">
    <property type="protein sequence ID" value="SMY11561.1"/>
    <property type="molecule type" value="Genomic_DNA"/>
</dbReference>
<keyword evidence="8" id="KW-0808">Transferase</keyword>
<dbReference type="NCBIfam" id="TIGR01167">
    <property type="entry name" value="LPXTG_anchor"/>
    <property type="match status" value="1"/>
</dbReference>
<keyword evidence="2" id="KW-0964">Secreted</keyword>
<keyword evidence="5" id="KW-0472">Membrane</keyword>
<feature type="compositionally biased region" description="Acidic residues" evidence="4">
    <location>
        <begin position="996"/>
        <end position="1008"/>
    </location>
</feature>
<accession>A0A2H1L3V5</accession>
<dbReference type="Pfam" id="PF17210">
    <property type="entry name" value="SdrD_B"/>
    <property type="match status" value="2"/>
</dbReference>
<sequence length="1051" mass="112216">MPGPSQTRITYRAVVADEAALTALEERLQAAYDRAVDAAGSSFAVTLDNVAQLGSDERTGSFRIQKAIAGMEGPNLGNVFSKGSDWDVQAADPADDGTLDPALDITYDLNVDLGEFDGSNPHKTLDQNVVVGDSLRAQASWNRDDGDFVTAEGLTLERLEELPGDAGNLSWQQRATLLSADEYVNMYYLNGQDLYANLGMDPSLDTSLQIKATIDTVEGLNARGTGIPGETAYSFPNRGELLYGEGRQTGYNHPVDIVATEESEDGFNAPDYFAKAAEDSAIEALPGTSADVAYTFTVGSGKGIDLRSSTIVDHVDTNVFDVSDLAAIKAGITAEYDWWRAMDGSHFELGQSKSGDLEITLSDAGWQAIDEWGADKQFELTLTLPTKPLNGKETVQIENRATLFGEDERALYWSEIQSEVSSYGDEAEIRKAVRETPNEEWTNNLRADIGPDGQLVNDQLVYNVALVPHGDYDGVAIIPVSDVLPDGIEFVGFVDDENVDSGANPTTGIRELAGNVQARFVEPTDDAPQGTVVMEQAPGTVLNAAQGRPSVNILVRVTDFVIDEPIVNMAGSASATVTPSDGYPLTIAKVDATDPETVIDDPDARFRILDADGAVAVDDVFVQDGALRVRDADGAVKNVKVAEPGAYTVEEIVAPDGYAETDETIQVVVDDNGSSEAARFYNDPAAEPEPKDYAVGDYVWIDADGDGLQNDAEVLPGVTVTLLDGEGDVVATTQTDADGRYMFDQLDAGDYQIEFELTDEQAEIYEFTQADAGGDDAGDSDADPQTGRTPVFTLDDSNEALTTDYATQDVLATEGIDPTWDAGVVLKPEPEPEKVSVGDYVWFDENNDGRQDDGEVGIGDVVLELTGPEGEPVVDVNGDPVGPVTTDEDGFYTFEDLPVLEDDQSYTVTIDREASADALEPYDPTLPGVGDREGDSSEWSADSQGLTNDGDHDPTLDFGFVLKPEPEPTEEPTVTPEPSESPSQGPTEDPAPAPGDGDDDSGSSDDSDDPHGDDGGDLPRTGFSGTIALVIGLLLVIGGVVLVRRTSMPRR</sequence>
<dbReference type="Gene3D" id="2.60.40.10">
    <property type="entry name" value="Immunoglobulins"/>
    <property type="match status" value="3"/>
</dbReference>
<evidence type="ECO:0000313" key="8">
    <source>
        <dbReference type="EMBL" id="SMY11561.1"/>
    </source>
</evidence>
<evidence type="ECO:0000313" key="9">
    <source>
        <dbReference type="Proteomes" id="UP000234462"/>
    </source>
</evidence>
<keyword evidence="5" id="KW-1133">Transmembrane helix</keyword>
<evidence type="ECO:0000259" key="7">
    <source>
        <dbReference type="Pfam" id="PF17802"/>
    </source>
</evidence>
<keyword evidence="3" id="KW-0732">Signal</keyword>
<comment type="subcellular location">
    <subcellularLocation>
        <location evidence="1">Secreted</location>
    </subcellularLocation>
</comment>
<feature type="domain" description="SpaA-like prealbumin fold" evidence="7">
    <location>
        <begin position="585"/>
        <end position="678"/>
    </location>
</feature>
<keyword evidence="9" id="KW-1185">Reference proteome</keyword>
<name>A0A2H1L3V5_9MICO</name>
<feature type="domain" description="SD-repeat containing protein B" evidence="6">
    <location>
        <begin position="694"/>
        <end position="805"/>
    </location>
</feature>
<dbReference type="GO" id="GO:0003899">
    <property type="term" value="F:DNA-directed RNA polymerase activity"/>
    <property type="evidence" value="ECO:0007669"/>
    <property type="project" value="UniProtKB-EC"/>
</dbReference>
<evidence type="ECO:0000256" key="4">
    <source>
        <dbReference type="SAM" id="MobiDB-lite"/>
    </source>
</evidence>
<dbReference type="Pfam" id="PF17802">
    <property type="entry name" value="SpaA"/>
    <property type="match status" value="1"/>
</dbReference>
<reference evidence="9" key="1">
    <citation type="submission" date="2017-03" db="EMBL/GenBank/DDBJ databases">
        <authorList>
            <person name="Monnet C."/>
        </authorList>
    </citation>
    <scope>NUCLEOTIDE SEQUENCE [LARGE SCALE GENOMIC DNA]</scope>
    <source>
        <strain evidence="9">SJ5-8</strain>
    </source>
</reference>
<dbReference type="InterPro" id="IPR013783">
    <property type="entry name" value="Ig-like_fold"/>
</dbReference>
<dbReference type="SUPFAM" id="SSF117074">
    <property type="entry name" value="Hypothetical protein PA1324"/>
    <property type="match status" value="2"/>
</dbReference>
<evidence type="ECO:0000256" key="2">
    <source>
        <dbReference type="ARBA" id="ARBA00022525"/>
    </source>
</evidence>
<dbReference type="AlphaFoldDB" id="A0A2H1L3V5"/>
<proteinExistence type="predicted"/>
<dbReference type="InterPro" id="IPR041033">
    <property type="entry name" value="SpaA_PFL_dom_1"/>
</dbReference>
<dbReference type="InterPro" id="IPR051417">
    <property type="entry name" value="SDr/BOS_complex"/>
</dbReference>
<dbReference type="GO" id="GO:0005576">
    <property type="term" value="C:extracellular region"/>
    <property type="evidence" value="ECO:0007669"/>
    <property type="project" value="UniProtKB-SubCell"/>
</dbReference>
<feature type="compositionally biased region" description="Low complexity" evidence="4">
    <location>
        <begin position="971"/>
        <end position="983"/>
    </location>
</feature>
<feature type="domain" description="SD-repeat containing protein B" evidence="6">
    <location>
        <begin position="836"/>
        <end position="960"/>
    </location>
</feature>
<evidence type="ECO:0000256" key="1">
    <source>
        <dbReference type="ARBA" id="ARBA00004613"/>
    </source>
</evidence>
<keyword evidence="8" id="KW-0548">Nucleotidyltransferase</keyword>
<feature type="region of interest" description="Disordered" evidence="4">
    <location>
        <begin position="912"/>
        <end position="1021"/>
    </location>
</feature>
<gene>
    <name evidence="8" type="ORF">BJEO58_01146</name>
</gene>
<dbReference type="Proteomes" id="UP000234462">
    <property type="component" value="Unassembled WGS sequence"/>
</dbReference>
<evidence type="ECO:0000256" key="5">
    <source>
        <dbReference type="SAM" id="Phobius"/>
    </source>
</evidence>
<evidence type="ECO:0000256" key="3">
    <source>
        <dbReference type="ARBA" id="ARBA00022729"/>
    </source>
</evidence>
<dbReference type="PANTHER" id="PTHR23303">
    <property type="entry name" value="CARBOXYPEPTIDASE REGULATORY REGION-CONTAINING"/>
    <property type="match status" value="1"/>
</dbReference>
<dbReference type="InterPro" id="IPR033764">
    <property type="entry name" value="Sdr_B"/>
</dbReference>
<feature type="compositionally biased region" description="Polar residues" evidence="4">
    <location>
        <begin position="937"/>
        <end position="947"/>
    </location>
</feature>